<dbReference type="EMBL" id="AP023354">
    <property type="protein sequence ID" value="BCJ26912.1"/>
    <property type="molecule type" value="Genomic_DNA"/>
</dbReference>
<dbReference type="OrthoDB" id="9797989at2"/>
<dbReference type="AlphaFoldDB" id="A0A810KWV1"/>
<dbReference type="InterPro" id="IPR016181">
    <property type="entry name" value="Acyl_CoA_acyltransferase"/>
</dbReference>
<proteinExistence type="predicted"/>
<reference evidence="2" key="1">
    <citation type="submission" date="2020-08" db="EMBL/GenBank/DDBJ databases">
        <title>Whole genome shotgun sequence of Actinocatenispora sera NBRC 101916.</title>
        <authorList>
            <person name="Komaki H."/>
            <person name="Tamura T."/>
        </authorList>
    </citation>
    <scope>NUCLEOTIDE SEQUENCE</scope>
    <source>
        <strain evidence="2">NBRC 101916</strain>
    </source>
</reference>
<organism evidence="2 3">
    <name type="scientific">Actinocatenispora sera</name>
    <dbReference type="NCBI Taxonomy" id="390989"/>
    <lineage>
        <taxon>Bacteria</taxon>
        <taxon>Bacillati</taxon>
        <taxon>Actinomycetota</taxon>
        <taxon>Actinomycetes</taxon>
        <taxon>Micromonosporales</taxon>
        <taxon>Micromonosporaceae</taxon>
        <taxon>Actinocatenispora</taxon>
    </lineage>
</organism>
<protein>
    <submittedName>
        <fullName evidence="2">Acetyltransferase</fullName>
    </submittedName>
</protein>
<dbReference type="Proteomes" id="UP000680750">
    <property type="component" value="Chromosome"/>
</dbReference>
<evidence type="ECO:0000313" key="3">
    <source>
        <dbReference type="Proteomes" id="UP000680750"/>
    </source>
</evidence>
<evidence type="ECO:0000259" key="1">
    <source>
        <dbReference type="PROSITE" id="PS51186"/>
    </source>
</evidence>
<feature type="domain" description="N-acetyltransferase" evidence="1">
    <location>
        <begin position="32"/>
        <end position="176"/>
    </location>
</feature>
<dbReference type="KEGG" id="aser:Asera_10200"/>
<dbReference type="PANTHER" id="PTHR39173">
    <property type="entry name" value="ACETYLTRANSFERASE"/>
    <property type="match status" value="1"/>
</dbReference>
<dbReference type="RefSeq" id="WP_030445159.1">
    <property type="nucleotide sequence ID" value="NZ_AP023354.1"/>
</dbReference>
<keyword evidence="3" id="KW-1185">Reference proteome</keyword>
<dbReference type="PANTHER" id="PTHR39173:SF1">
    <property type="entry name" value="ACETYLTRANSFERASE"/>
    <property type="match status" value="1"/>
</dbReference>
<name>A0A810KWV1_9ACTN</name>
<gene>
    <name evidence="2" type="ORF">Asera_10200</name>
</gene>
<dbReference type="Gene3D" id="3.40.630.30">
    <property type="match status" value="1"/>
</dbReference>
<dbReference type="SUPFAM" id="SSF55729">
    <property type="entry name" value="Acyl-CoA N-acyltransferases (Nat)"/>
    <property type="match status" value="1"/>
</dbReference>
<dbReference type="CDD" id="cd04301">
    <property type="entry name" value="NAT_SF"/>
    <property type="match status" value="1"/>
</dbReference>
<evidence type="ECO:0000313" key="2">
    <source>
        <dbReference type="EMBL" id="BCJ26912.1"/>
    </source>
</evidence>
<dbReference type="GO" id="GO:0016747">
    <property type="term" value="F:acyltransferase activity, transferring groups other than amino-acyl groups"/>
    <property type="evidence" value="ECO:0007669"/>
    <property type="project" value="InterPro"/>
</dbReference>
<dbReference type="Pfam" id="PF13302">
    <property type="entry name" value="Acetyltransf_3"/>
    <property type="match status" value="1"/>
</dbReference>
<sequence>MPELIEPTARLAASWRAARDDWGRGVHQDGSGLNDDADDVDTDAGFAAWVARLRQQADDSVPVAPDRVHASYWWIVSGDEILGAISLRHELNDFLLRAGGHIGYGVRPSARRRGLAGWTLVAVLDRARDRGMDRVLITCADDNVASARTIERAGGVLDDVRDTELGRTRRYWITLSDSESALSTAD</sequence>
<accession>A0A810KWV1</accession>
<dbReference type="PROSITE" id="PS51186">
    <property type="entry name" value="GNAT"/>
    <property type="match status" value="1"/>
</dbReference>
<dbReference type="InterPro" id="IPR000182">
    <property type="entry name" value="GNAT_dom"/>
</dbReference>